<evidence type="ECO:0000256" key="1">
    <source>
        <dbReference type="SAM" id="MobiDB-lite"/>
    </source>
</evidence>
<proteinExistence type="predicted"/>
<feature type="compositionally biased region" description="Low complexity" evidence="1">
    <location>
        <begin position="54"/>
        <end position="72"/>
    </location>
</feature>
<protein>
    <submittedName>
        <fullName evidence="2">Uncharacterized protein</fullName>
    </submittedName>
</protein>
<reference evidence="2 3" key="1">
    <citation type="submission" date="2015-10" db="EMBL/GenBank/DDBJ databases">
        <title>Draft genome sequence of Streptomyces yokosukanensis DSM 40224, type strain for the species Streptomyces yokosukanensis.</title>
        <authorList>
            <person name="Ruckert C."/>
            <person name="Winkler A."/>
            <person name="Kalinowski J."/>
            <person name="Kampfer P."/>
            <person name="Glaeser S."/>
        </authorList>
    </citation>
    <scope>NUCLEOTIDE SEQUENCE [LARGE SCALE GENOMIC DNA]</scope>
    <source>
        <strain evidence="2 3">DSM 40224</strain>
    </source>
</reference>
<dbReference type="Proteomes" id="UP000053127">
    <property type="component" value="Unassembled WGS sequence"/>
</dbReference>
<organism evidence="2 3">
    <name type="scientific">Streptomyces yokosukanensis</name>
    <dbReference type="NCBI Taxonomy" id="67386"/>
    <lineage>
        <taxon>Bacteria</taxon>
        <taxon>Bacillati</taxon>
        <taxon>Actinomycetota</taxon>
        <taxon>Actinomycetes</taxon>
        <taxon>Kitasatosporales</taxon>
        <taxon>Streptomycetaceae</taxon>
        <taxon>Streptomyces</taxon>
    </lineage>
</organism>
<evidence type="ECO:0000313" key="3">
    <source>
        <dbReference type="Proteomes" id="UP000053127"/>
    </source>
</evidence>
<comment type="caution">
    <text evidence="2">The sequence shown here is derived from an EMBL/GenBank/DDBJ whole genome shotgun (WGS) entry which is preliminary data.</text>
</comment>
<name>A0A101NUQ4_9ACTN</name>
<feature type="compositionally biased region" description="Low complexity" evidence="1">
    <location>
        <begin position="89"/>
        <end position="102"/>
    </location>
</feature>
<gene>
    <name evidence="2" type="ORF">AQI95_37805</name>
</gene>
<evidence type="ECO:0000313" key="2">
    <source>
        <dbReference type="EMBL" id="KUM99718.1"/>
    </source>
</evidence>
<accession>A0A101NUQ4</accession>
<feature type="compositionally biased region" description="Basic and acidic residues" evidence="1">
    <location>
        <begin position="33"/>
        <end position="53"/>
    </location>
</feature>
<dbReference type="EMBL" id="LMWN01000061">
    <property type="protein sequence ID" value="KUM99718.1"/>
    <property type="molecule type" value="Genomic_DNA"/>
</dbReference>
<feature type="region of interest" description="Disordered" evidence="1">
    <location>
        <begin position="1"/>
        <end position="102"/>
    </location>
</feature>
<dbReference type="AlphaFoldDB" id="A0A101NUQ4"/>
<keyword evidence="3" id="KW-1185">Reference proteome</keyword>
<sequence>MVRGRGTAHEEGAAACGGEGESLLEGAGRRSRTAGDGRRPAPAGEDRAQDEVRSATGCSTAAASTAPCRSAPKGSANGISAGSTERVGSAASNAATASSIRP</sequence>